<dbReference type="PANTHER" id="PTHR32015:SF1">
    <property type="entry name" value="LIPASE"/>
    <property type="match status" value="1"/>
</dbReference>
<proteinExistence type="predicted"/>
<dbReference type="InterPro" id="IPR002918">
    <property type="entry name" value="Lipase_EstA/Esterase_EstB"/>
</dbReference>
<dbReference type="PANTHER" id="PTHR32015">
    <property type="entry name" value="FASTING INDUCED LIPASE"/>
    <property type="match status" value="1"/>
</dbReference>
<dbReference type="SUPFAM" id="SSF53474">
    <property type="entry name" value="alpha/beta-Hydrolases"/>
    <property type="match status" value="1"/>
</dbReference>
<name>A0ABP9KBD3_9NOCA</name>
<reference evidence="3" key="1">
    <citation type="journal article" date="2019" name="Int. J. Syst. Evol. Microbiol.">
        <title>The Global Catalogue of Microorganisms (GCM) 10K type strain sequencing project: providing services to taxonomists for standard genome sequencing and annotation.</title>
        <authorList>
            <consortium name="The Broad Institute Genomics Platform"/>
            <consortium name="The Broad Institute Genome Sequencing Center for Infectious Disease"/>
            <person name="Wu L."/>
            <person name="Ma J."/>
        </authorList>
    </citation>
    <scope>NUCLEOTIDE SEQUENCE [LARGE SCALE GENOMIC DNA]</scope>
    <source>
        <strain evidence="3">JCM 18298</strain>
    </source>
</reference>
<feature type="region of interest" description="Disordered" evidence="1">
    <location>
        <begin position="1"/>
        <end position="29"/>
    </location>
</feature>
<sequence length="302" mass="31569">MAGAVPVGYRPPEMPAASAPAQQTRQDASTYLRSHDDAVPLGANDIGCVPGVRHPRPVVLAHGTDSSAYADWAAIAPDLAADGFCVFALNYGGRPGAERFGTEDVVLSAYQVGEFVDQVLAWTGAQKVDLVGFSQGATVTRYYVNKLGGAGNVDLWVGLASPSYGGDMYGLVPIAESIPGALQAFAAVTSVAVVQQAQGSPVITDLNAGGDTVPGVRYVTVGSRVDEMIQPFGNIALRGEGARNIAVQDRCPEDLTGHFQMVYDPYVRGLLRHLLDPTIPEPACHTVDLGTGIPEVIIGAHS</sequence>
<organism evidence="2 3">
    <name type="scientific">Nocardia callitridis</name>
    <dbReference type="NCBI Taxonomy" id="648753"/>
    <lineage>
        <taxon>Bacteria</taxon>
        <taxon>Bacillati</taxon>
        <taxon>Actinomycetota</taxon>
        <taxon>Actinomycetes</taxon>
        <taxon>Mycobacteriales</taxon>
        <taxon>Nocardiaceae</taxon>
        <taxon>Nocardia</taxon>
    </lineage>
</organism>
<dbReference type="Gene3D" id="3.40.50.1820">
    <property type="entry name" value="alpha/beta hydrolase"/>
    <property type="match status" value="1"/>
</dbReference>
<evidence type="ECO:0000256" key="1">
    <source>
        <dbReference type="SAM" id="MobiDB-lite"/>
    </source>
</evidence>
<comment type="caution">
    <text evidence="2">The sequence shown here is derived from an EMBL/GenBank/DDBJ whole genome shotgun (WGS) entry which is preliminary data.</text>
</comment>
<dbReference type="EMBL" id="BAABJM010000002">
    <property type="protein sequence ID" value="GAA5053814.1"/>
    <property type="molecule type" value="Genomic_DNA"/>
</dbReference>
<feature type="compositionally biased region" description="Polar residues" evidence="1">
    <location>
        <begin position="20"/>
        <end position="29"/>
    </location>
</feature>
<dbReference type="GO" id="GO:0016787">
    <property type="term" value="F:hydrolase activity"/>
    <property type="evidence" value="ECO:0007669"/>
    <property type="project" value="UniProtKB-KW"/>
</dbReference>
<keyword evidence="2" id="KW-0378">Hydrolase</keyword>
<dbReference type="Proteomes" id="UP001500603">
    <property type="component" value="Unassembled WGS sequence"/>
</dbReference>
<evidence type="ECO:0000313" key="3">
    <source>
        <dbReference type="Proteomes" id="UP001500603"/>
    </source>
</evidence>
<dbReference type="InterPro" id="IPR029058">
    <property type="entry name" value="AB_hydrolase_fold"/>
</dbReference>
<keyword evidence="3" id="KW-1185">Reference proteome</keyword>
<gene>
    <name evidence="2" type="ORF">GCM10023318_28070</name>
</gene>
<evidence type="ECO:0000313" key="2">
    <source>
        <dbReference type="EMBL" id="GAA5053814.1"/>
    </source>
</evidence>
<accession>A0ABP9KBD3</accession>
<protein>
    <submittedName>
        <fullName evidence="2">Alpha/beta fold hydrolase</fullName>
    </submittedName>
</protein>
<dbReference type="Pfam" id="PF01674">
    <property type="entry name" value="Lipase_2"/>
    <property type="match status" value="1"/>
</dbReference>